<evidence type="ECO:0000313" key="3">
    <source>
        <dbReference type="EMBL" id="KAF0721702.1"/>
    </source>
</evidence>
<evidence type="ECO:0008006" key="5">
    <source>
        <dbReference type="Google" id="ProtNLM"/>
    </source>
</evidence>
<evidence type="ECO:0000313" key="4">
    <source>
        <dbReference type="Proteomes" id="UP000481153"/>
    </source>
</evidence>
<organism evidence="3 4">
    <name type="scientific">Aphanomyces euteiches</name>
    <dbReference type="NCBI Taxonomy" id="100861"/>
    <lineage>
        <taxon>Eukaryota</taxon>
        <taxon>Sar</taxon>
        <taxon>Stramenopiles</taxon>
        <taxon>Oomycota</taxon>
        <taxon>Saprolegniomycetes</taxon>
        <taxon>Saprolegniales</taxon>
        <taxon>Verrucalvaceae</taxon>
        <taxon>Aphanomyces</taxon>
    </lineage>
</organism>
<keyword evidence="4" id="KW-1185">Reference proteome</keyword>
<proteinExistence type="predicted"/>
<reference evidence="3 4" key="1">
    <citation type="submission" date="2019-07" db="EMBL/GenBank/DDBJ databases">
        <title>Genomics analysis of Aphanomyces spp. identifies a new class of oomycete effector associated with host adaptation.</title>
        <authorList>
            <person name="Gaulin E."/>
        </authorList>
    </citation>
    <scope>NUCLEOTIDE SEQUENCE [LARGE SCALE GENOMIC DNA]</scope>
    <source>
        <strain evidence="3 4">ATCC 201684</strain>
    </source>
</reference>
<dbReference type="AlphaFoldDB" id="A0A6G0W4Q0"/>
<keyword evidence="1" id="KW-0175">Coiled coil</keyword>
<sequence>MEIPDHLGTHRHTASHSNNWLDPMSHAARRREAARKGMAALRAARKREIKTLMAQKQRLESALEYLKAHPEEQHQGIMPFAYARSVLSKRKNAFMKAQISTHKRWFQWFRGRTIPKQLHEGYTETRLPKDASSRQSGFEWLSMKAYNMSLVANQQFASKENNVADDIQVKLHLGQDDNGICIRAIECHLQFTVDANFENVAKTWWFDLVESTPLVSSSIMERLGDHIVYVKHEHTTWMYKRLCVAGVFLDTKNDRITITQTGIALDDRFPFMEDESRTNGIVFQHVTDHLTIVRWSILNFCPVNRKGPLSLREMARNMRCSVSSKDSEETLLAKIHSASENVLEDLHNQFLRRCSRFKLEPPTLGSRDLSIDALCPTNLGHVNIPQ</sequence>
<evidence type="ECO:0000256" key="1">
    <source>
        <dbReference type="SAM" id="Coils"/>
    </source>
</evidence>
<gene>
    <name evidence="3" type="ORF">Ae201684_018982</name>
</gene>
<comment type="caution">
    <text evidence="3">The sequence shown here is derived from an EMBL/GenBank/DDBJ whole genome shotgun (WGS) entry which is preliminary data.</text>
</comment>
<dbReference type="VEuPathDB" id="FungiDB:AeMF1_017888"/>
<dbReference type="EMBL" id="VJMJ01000370">
    <property type="protein sequence ID" value="KAF0721702.1"/>
    <property type="molecule type" value="Genomic_DNA"/>
</dbReference>
<dbReference type="Proteomes" id="UP000481153">
    <property type="component" value="Unassembled WGS sequence"/>
</dbReference>
<name>A0A6G0W4Q0_9STRA</name>
<feature type="coiled-coil region" evidence="1">
    <location>
        <begin position="42"/>
        <end position="69"/>
    </location>
</feature>
<protein>
    <recommendedName>
        <fullName evidence="5">START domain-containing protein</fullName>
    </recommendedName>
</protein>
<evidence type="ECO:0000256" key="2">
    <source>
        <dbReference type="SAM" id="MobiDB-lite"/>
    </source>
</evidence>
<feature type="region of interest" description="Disordered" evidence="2">
    <location>
        <begin position="1"/>
        <end position="21"/>
    </location>
</feature>
<accession>A0A6G0W4Q0</accession>